<dbReference type="AlphaFoldDB" id="U5BWW5"/>
<dbReference type="EMBL" id="AWXR01000062">
    <property type="protein sequence ID" value="ERM81116.1"/>
    <property type="molecule type" value="Genomic_DNA"/>
</dbReference>
<organism evidence="1 2">
    <name type="scientific">Rhodonellum psychrophilum GCM71 = DSM 17998</name>
    <dbReference type="NCBI Taxonomy" id="1123057"/>
    <lineage>
        <taxon>Bacteria</taxon>
        <taxon>Pseudomonadati</taxon>
        <taxon>Bacteroidota</taxon>
        <taxon>Cytophagia</taxon>
        <taxon>Cytophagales</taxon>
        <taxon>Cytophagaceae</taxon>
        <taxon>Rhodonellum</taxon>
    </lineage>
</organism>
<evidence type="ECO:0000313" key="2">
    <source>
        <dbReference type="Proteomes" id="UP000016843"/>
    </source>
</evidence>
<sequence length="31" mass="3534">MFAFSGTIDLSKMIKGKMIFNQVIYFSKNSS</sequence>
<proteinExistence type="predicted"/>
<protein>
    <submittedName>
        <fullName evidence="1">Uncharacterized protein</fullName>
    </submittedName>
</protein>
<gene>
    <name evidence="1" type="ORF">P872_20855</name>
</gene>
<keyword evidence="2" id="KW-1185">Reference proteome</keyword>
<reference evidence="1 2" key="1">
    <citation type="journal article" date="2013" name="Genome Announc.">
        <title>Draft Genome Sequence of the Psychrophilic and Alkaliphilic Rhodonellum psychrophilum Strain GCM71T.</title>
        <authorList>
            <person name="Hauptmann A.L."/>
            <person name="Glaring M.A."/>
            <person name="Hallin P.F."/>
            <person name="Prieme A."/>
            <person name="Stougaard P."/>
        </authorList>
    </citation>
    <scope>NUCLEOTIDE SEQUENCE [LARGE SCALE GENOMIC DNA]</scope>
    <source>
        <strain evidence="1 2">GCM71</strain>
    </source>
</reference>
<accession>U5BWW5</accession>
<evidence type="ECO:0000313" key="1">
    <source>
        <dbReference type="EMBL" id="ERM81116.1"/>
    </source>
</evidence>
<dbReference type="Proteomes" id="UP000016843">
    <property type="component" value="Unassembled WGS sequence"/>
</dbReference>
<comment type="caution">
    <text evidence="1">The sequence shown here is derived from an EMBL/GenBank/DDBJ whole genome shotgun (WGS) entry which is preliminary data.</text>
</comment>
<name>U5BWW5_9BACT</name>